<feature type="compositionally biased region" description="Acidic residues" evidence="1">
    <location>
        <begin position="83"/>
        <end position="101"/>
    </location>
</feature>
<evidence type="ECO:0000313" key="2">
    <source>
        <dbReference type="EMBL" id="RPB13330.1"/>
    </source>
</evidence>
<evidence type="ECO:0000256" key="1">
    <source>
        <dbReference type="SAM" id="MobiDB-lite"/>
    </source>
</evidence>
<dbReference type="InParanoid" id="A0A3N4KS43"/>
<keyword evidence="3" id="KW-1185">Reference proteome</keyword>
<feature type="compositionally biased region" description="Basic and acidic residues" evidence="1">
    <location>
        <begin position="22"/>
        <end position="33"/>
    </location>
</feature>
<feature type="compositionally biased region" description="Basic and acidic residues" evidence="1">
    <location>
        <begin position="72"/>
        <end position="82"/>
    </location>
</feature>
<organism evidence="2 3">
    <name type="scientific">Morchella conica CCBAS932</name>
    <dbReference type="NCBI Taxonomy" id="1392247"/>
    <lineage>
        <taxon>Eukaryota</taxon>
        <taxon>Fungi</taxon>
        <taxon>Dikarya</taxon>
        <taxon>Ascomycota</taxon>
        <taxon>Pezizomycotina</taxon>
        <taxon>Pezizomycetes</taxon>
        <taxon>Pezizales</taxon>
        <taxon>Morchellaceae</taxon>
        <taxon>Morchella</taxon>
    </lineage>
</organism>
<name>A0A3N4KS43_9PEZI</name>
<dbReference type="Proteomes" id="UP000277580">
    <property type="component" value="Unassembled WGS sequence"/>
</dbReference>
<proteinExistence type="predicted"/>
<accession>A0A3N4KS43</accession>
<protein>
    <submittedName>
        <fullName evidence="2">Uncharacterized protein</fullName>
    </submittedName>
</protein>
<sequence length="112" mass="12682">MTTATTNRATTYALRLQPGSSEHQREEEEEKKGGGGGGEGRRRRRRREKEEGALGNFLRPGKSTRKGRLSLKKGEEENRGREEEEEEEENGEWVEGGDMDSTDYPNNIAKVE</sequence>
<gene>
    <name evidence="2" type="ORF">P167DRAFT_573362</name>
</gene>
<feature type="compositionally biased region" description="Basic residues" evidence="1">
    <location>
        <begin position="62"/>
        <end position="71"/>
    </location>
</feature>
<feature type="compositionally biased region" description="Low complexity" evidence="1">
    <location>
        <begin position="1"/>
        <end position="13"/>
    </location>
</feature>
<reference evidence="2 3" key="1">
    <citation type="journal article" date="2018" name="Nat. Ecol. Evol.">
        <title>Pezizomycetes genomes reveal the molecular basis of ectomycorrhizal truffle lifestyle.</title>
        <authorList>
            <person name="Murat C."/>
            <person name="Payen T."/>
            <person name="Noel B."/>
            <person name="Kuo A."/>
            <person name="Morin E."/>
            <person name="Chen J."/>
            <person name="Kohler A."/>
            <person name="Krizsan K."/>
            <person name="Balestrini R."/>
            <person name="Da Silva C."/>
            <person name="Montanini B."/>
            <person name="Hainaut M."/>
            <person name="Levati E."/>
            <person name="Barry K.W."/>
            <person name="Belfiori B."/>
            <person name="Cichocki N."/>
            <person name="Clum A."/>
            <person name="Dockter R.B."/>
            <person name="Fauchery L."/>
            <person name="Guy J."/>
            <person name="Iotti M."/>
            <person name="Le Tacon F."/>
            <person name="Lindquist E.A."/>
            <person name="Lipzen A."/>
            <person name="Malagnac F."/>
            <person name="Mello A."/>
            <person name="Molinier V."/>
            <person name="Miyauchi S."/>
            <person name="Poulain J."/>
            <person name="Riccioni C."/>
            <person name="Rubini A."/>
            <person name="Sitrit Y."/>
            <person name="Splivallo R."/>
            <person name="Traeger S."/>
            <person name="Wang M."/>
            <person name="Zifcakova L."/>
            <person name="Wipf D."/>
            <person name="Zambonelli A."/>
            <person name="Paolocci F."/>
            <person name="Nowrousian M."/>
            <person name="Ottonello S."/>
            <person name="Baldrian P."/>
            <person name="Spatafora J.W."/>
            <person name="Henrissat B."/>
            <person name="Nagy L.G."/>
            <person name="Aury J.M."/>
            <person name="Wincker P."/>
            <person name="Grigoriev I.V."/>
            <person name="Bonfante P."/>
            <person name="Martin F.M."/>
        </authorList>
    </citation>
    <scope>NUCLEOTIDE SEQUENCE [LARGE SCALE GENOMIC DNA]</scope>
    <source>
        <strain evidence="2 3">CCBAS932</strain>
    </source>
</reference>
<dbReference type="AlphaFoldDB" id="A0A3N4KS43"/>
<feature type="region of interest" description="Disordered" evidence="1">
    <location>
        <begin position="1"/>
        <end position="112"/>
    </location>
</feature>
<dbReference type="EMBL" id="ML119123">
    <property type="protein sequence ID" value="RPB13330.1"/>
    <property type="molecule type" value="Genomic_DNA"/>
</dbReference>
<evidence type="ECO:0000313" key="3">
    <source>
        <dbReference type="Proteomes" id="UP000277580"/>
    </source>
</evidence>